<dbReference type="GO" id="GO:0061844">
    <property type="term" value="P:antimicrobial humoral immune response mediated by antimicrobial peptide"/>
    <property type="evidence" value="ECO:0007669"/>
    <property type="project" value="TreeGrafter"/>
</dbReference>
<dbReference type="InterPro" id="IPR036048">
    <property type="entry name" value="Interleukin_8-like_sf"/>
</dbReference>
<keyword evidence="3 6" id="KW-0202">Cytokine</keyword>
<feature type="domain" description="Chemokine interleukin-8-like" evidence="7">
    <location>
        <begin position="30"/>
        <end position="87"/>
    </location>
</feature>
<dbReference type="PANTHER" id="PTHR12015">
    <property type="entry name" value="SMALL INDUCIBLE CYTOKINE A"/>
    <property type="match status" value="1"/>
</dbReference>
<dbReference type="SMART" id="SM00199">
    <property type="entry name" value="SCY"/>
    <property type="match status" value="1"/>
</dbReference>
<evidence type="ECO:0000313" key="8">
    <source>
        <dbReference type="EMBL" id="TFJ99464.1"/>
    </source>
</evidence>
<evidence type="ECO:0000256" key="1">
    <source>
        <dbReference type="ARBA" id="ARBA00010868"/>
    </source>
</evidence>
<dbReference type="STRING" id="55544.A0A4D9DR87"/>
<keyword evidence="4 6" id="KW-0732">Signal</keyword>
<dbReference type="OrthoDB" id="9404618at2759"/>
<dbReference type="CDD" id="cd00272">
    <property type="entry name" value="Chemokine_CC"/>
    <property type="match status" value="1"/>
</dbReference>
<dbReference type="InterPro" id="IPR000827">
    <property type="entry name" value="Chemokine_CC_CS"/>
</dbReference>
<name>A0A4D9DR87_9SAUR</name>
<keyword evidence="9" id="KW-1185">Reference proteome</keyword>
<dbReference type="Pfam" id="PF00048">
    <property type="entry name" value="IL8"/>
    <property type="match status" value="1"/>
</dbReference>
<evidence type="ECO:0000259" key="7">
    <source>
        <dbReference type="SMART" id="SM00199"/>
    </source>
</evidence>
<dbReference type="InterPro" id="IPR001811">
    <property type="entry name" value="Chemokine_IL8-like_dom"/>
</dbReference>
<dbReference type="InterPro" id="IPR039809">
    <property type="entry name" value="Chemokine_b/g/d"/>
</dbReference>
<dbReference type="Proteomes" id="UP000297703">
    <property type="component" value="Unassembled WGS sequence"/>
</dbReference>
<dbReference type="GO" id="GO:0006954">
    <property type="term" value="P:inflammatory response"/>
    <property type="evidence" value="ECO:0007669"/>
    <property type="project" value="TreeGrafter"/>
</dbReference>
<sequence>MAKAAGLVCAFLLLASFCCQCLAQKAPGAPDKCCFTFQTSRIKKGNIVGWYLTSPECSYPAVVFKTRMGKEICANPDKRWVKKYQGFFQPNSLSVPA</sequence>
<dbReference type="Gene3D" id="2.40.50.40">
    <property type="match status" value="1"/>
</dbReference>
<dbReference type="EMBL" id="QXTE01000327">
    <property type="protein sequence ID" value="TFJ99464.1"/>
    <property type="molecule type" value="Genomic_DNA"/>
</dbReference>
<reference evidence="8 9" key="2">
    <citation type="submission" date="2019-04" db="EMBL/GenBank/DDBJ databases">
        <title>The genome sequence of big-headed turtle.</title>
        <authorList>
            <person name="Gong S."/>
        </authorList>
    </citation>
    <scope>NUCLEOTIDE SEQUENCE [LARGE SCALE GENOMIC DNA]</scope>
    <source>
        <strain evidence="8">DO16091913</strain>
        <tissue evidence="8">Muscle</tissue>
    </source>
</reference>
<evidence type="ECO:0000313" key="9">
    <source>
        <dbReference type="Proteomes" id="UP000297703"/>
    </source>
</evidence>
<evidence type="ECO:0000256" key="4">
    <source>
        <dbReference type="ARBA" id="ARBA00022729"/>
    </source>
</evidence>
<keyword evidence="2 6" id="KW-0145">Chemotaxis</keyword>
<comment type="caution">
    <text evidence="8">The sequence shown here is derived from an EMBL/GenBank/DDBJ whole genome shotgun (WGS) entry which is preliminary data.</text>
</comment>
<dbReference type="AlphaFoldDB" id="A0A4D9DR87"/>
<keyword evidence="6" id="KW-0964">Secreted</keyword>
<dbReference type="GO" id="GO:0070098">
    <property type="term" value="P:chemokine-mediated signaling pathway"/>
    <property type="evidence" value="ECO:0007669"/>
    <property type="project" value="TreeGrafter"/>
</dbReference>
<feature type="signal peptide" evidence="6">
    <location>
        <begin position="1"/>
        <end position="23"/>
    </location>
</feature>
<evidence type="ECO:0000256" key="6">
    <source>
        <dbReference type="RuleBase" id="RU361150"/>
    </source>
</evidence>
<dbReference type="GO" id="GO:0005615">
    <property type="term" value="C:extracellular space"/>
    <property type="evidence" value="ECO:0007669"/>
    <property type="project" value="UniProtKB-KW"/>
</dbReference>
<evidence type="ECO:0000256" key="5">
    <source>
        <dbReference type="ARBA" id="ARBA00023157"/>
    </source>
</evidence>
<evidence type="ECO:0000256" key="2">
    <source>
        <dbReference type="ARBA" id="ARBA00022500"/>
    </source>
</evidence>
<proteinExistence type="inferred from homology"/>
<dbReference type="PROSITE" id="PS00472">
    <property type="entry name" value="SMALL_CYTOKINES_CC"/>
    <property type="match status" value="1"/>
</dbReference>
<dbReference type="PANTHER" id="PTHR12015:SF103">
    <property type="entry name" value="C-C MOTIF CHEMOKINE 4-RELATED"/>
    <property type="match status" value="1"/>
</dbReference>
<feature type="chain" id="PRO_5019882516" description="C-C motif chemokine" evidence="6">
    <location>
        <begin position="24"/>
        <end position="97"/>
    </location>
</feature>
<keyword evidence="5" id="KW-1015">Disulfide bond</keyword>
<comment type="similarity">
    <text evidence="1 6">Belongs to the intercrine beta (chemokine CC) family.</text>
</comment>
<comment type="subcellular location">
    <subcellularLocation>
        <location evidence="6">Secreted</location>
    </subcellularLocation>
</comment>
<dbReference type="GO" id="GO:0008009">
    <property type="term" value="F:chemokine activity"/>
    <property type="evidence" value="ECO:0007669"/>
    <property type="project" value="InterPro"/>
</dbReference>
<protein>
    <recommendedName>
        <fullName evidence="6">C-C motif chemokine</fullName>
    </recommendedName>
</protein>
<accession>A0A4D9DR87</accession>
<dbReference type="GO" id="GO:0030335">
    <property type="term" value="P:positive regulation of cell migration"/>
    <property type="evidence" value="ECO:0007669"/>
    <property type="project" value="TreeGrafter"/>
</dbReference>
<gene>
    <name evidence="8" type="ORF">DR999_PMT18498</name>
</gene>
<dbReference type="GO" id="GO:0048245">
    <property type="term" value="P:eosinophil chemotaxis"/>
    <property type="evidence" value="ECO:0007669"/>
    <property type="project" value="TreeGrafter"/>
</dbReference>
<organism evidence="8 9">
    <name type="scientific">Platysternon megacephalum</name>
    <name type="common">big-headed turtle</name>
    <dbReference type="NCBI Taxonomy" id="55544"/>
    <lineage>
        <taxon>Eukaryota</taxon>
        <taxon>Metazoa</taxon>
        <taxon>Chordata</taxon>
        <taxon>Craniata</taxon>
        <taxon>Vertebrata</taxon>
        <taxon>Euteleostomi</taxon>
        <taxon>Archelosauria</taxon>
        <taxon>Testudinata</taxon>
        <taxon>Testudines</taxon>
        <taxon>Cryptodira</taxon>
        <taxon>Durocryptodira</taxon>
        <taxon>Testudinoidea</taxon>
        <taxon>Platysternidae</taxon>
        <taxon>Platysternon</taxon>
    </lineage>
</organism>
<dbReference type="SUPFAM" id="SSF54117">
    <property type="entry name" value="Interleukin 8-like chemokines"/>
    <property type="match status" value="1"/>
</dbReference>
<dbReference type="GO" id="GO:0048020">
    <property type="term" value="F:CCR chemokine receptor binding"/>
    <property type="evidence" value="ECO:0007669"/>
    <property type="project" value="TreeGrafter"/>
</dbReference>
<evidence type="ECO:0000256" key="3">
    <source>
        <dbReference type="ARBA" id="ARBA00022514"/>
    </source>
</evidence>
<reference evidence="8 9" key="1">
    <citation type="submission" date="2019-04" db="EMBL/GenBank/DDBJ databases">
        <title>Draft genome of the big-headed turtle Platysternon megacephalum.</title>
        <authorList>
            <person name="Gong S."/>
        </authorList>
    </citation>
    <scope>NUCLEOTIDE SEQUENCE [LARGE SCALE GENOMIC DNA]</scope>
    <source>
        <strain evidence="8">DO16091913</strain>
        <tissue evidence="8">Muscle</tissue>
    </source>
</reference>